<protein>
    <submittedName>
        <fullName evidence="1">DUF721 domain-containing protein</fullName>
    </submittedName>
</protein>
<dbReference type="AlphaFoldDB" id="A0A941DQV1"/>
<dbReference type="Proteomes" id="UP000680067">
    <property type="component" value="Unassembled WGS sequence"/>
</dbReference>
<name>A0A941DQV1_9BURK</name>
<dbReference type="RefSeq" id="WP_212687730.1">
    <property type="nucleotide sequence ID" value="NZ_CAXBSD010000639.1"/>
</dbReference>
<evidence type="ECO:0000313" key="1">
    <source>
        <dbReference type="EMBL" id="MBR7782401.1"/>
    </source>
</evidence>
<dbReference type="InterPro" id="IPR007922">
    <property type="entry name" value="DciA-like"/>
</dbReference>
<keyword evidence="2" id="KW-1185">Reference proteome</keyword>
<proteinExistence type="predicted"/>
<comment type="caution">
    <text evidence="1">The sequence shown here is derived from an EMBL/GenBank/DDBJ whole genome shotgun (WGS) entry which is preliminary data.</text>
</comment>
<dbReference type="EMBL" id="JAGSPN010000006">
    <property type="protein sequence ID" value="MBR7782401.1"/>
    <property type="molecule type" value="Genomic_DNA"/>
</dbReference>
<evidence type="ECO:0000313" key="2">
    <source>
        <dbReference type="Proteomes" id="UP000680067"/>
    </source>
</evidence>
<accession>A0A941DQV1</accession>
<reference evidence="1" key="1">
    <citation type="submission" date="2021-04" db="EMBL/GenBank/DDBJ databases">
        <title>novel species isolated from subtropical streams in China.</title>
        <authorList>
            <person name="Lu H."/>
        </authorList>
    </citation>
    <scope>NUCLEOTIDE SEQUENCE</scope>
    <source>
        <strain evidence="1">LFS511W</strain>
    </source>
</reference>
<organism evidence="1 2">
    <name type="scientific">Undibacterium luofuense</name>
    <dbReference type="NCBI Taxonomy" id="2828733"/>
    <lineage>
        <taxon>Bacteria</taxon>
        <taxon>Pseudomonadati</taxon>
        <taxon>Pseudomonadota</taxon>
        <taxon>Betaproteobacteria</taxon>
        <taxon>Burkholderiales</taxon>
        <taxon>Oxalobacteraceae</taxon>
        <taxon>Undibacterium</taxon>
    </lineage>
</organism>
<sequence>MSTPPAPSFRSYIKRGKPVAQTSGASDFLRLNDQISALLPAVRRRLHLQRECQRLMPRMFEYAEVLQLQDGQLTVAVPNAALAARLKQNLPTLQNGLLEGGWQINAIKIKVQVTSKVEKEATPKQIALSDSALQAFASLEQTLDPHPQNAGLRDALARLLSNHRKD</sequence>
<gene>
    <name evidence="1" type="ORF">KDM89_09615</name>
</gene>
<dbReference type="Pfam" id="PF05258">
    <property type="entry name" value="DciA"/>
    <property type="match status" value="1"/>
</dbReference>